<reference evidence="5" key="1">
    <citation type="journal article" date="2014" name="Int. J. Syst. Evol. Microbiol.">
        <title>Complete genome sequence of Corynebacterium casei LMG S-19264T (=DSM 44701T), isolated from a smear-ripened cheese.</title>
        <authorList>
            <consortium name="US DOE Joint Genome Institute (JGI-PGF)"/>
            <person name="Walter F."/>
            <person name="Albersmeier A."/>
            <person name="Kalinowski J."/>
            <person name="Ruckert C."/>
        </authorList>
    </citation>
    <scope>NUCLEOTIDE SEQUENCE</scope>
    <source>
        <strain evidence="5">CGMCC 1.8984</strain>
    </source>
</reference>
<dbReference type="GO" id="GO:0016887">
    <property type="term" value="F:ATP hydrolysis activity"/>
    <property type="evidence" value="ECO:0007669"/>
    <property type="project" value="InterPro"/>
</dbReference>
<sequence>MDAALSLPLTLVVAQAGAGKTVLLNQWATDHGGVRFVWVDVEAGDDDPVRFARRLLAELAVVRPDISGLARMTSLNAGGIGGPLLQALAMELASFPELVIVLDDLHHLSNRTLLADLGVLVSAIPPNVHIVISTRVDPPIAWSGLRLRNKLLEIRQADLALTEPESAELLARMTGRDIPAEVMQVLVARTEGWAAGVQLAGITLRVHPDASDFVAEFGGTDRLIAEYLTEEVLAALPQRDRALLLRMSPLEDMTAGLVDHVLERSDALQLFERLERESMFLVSLDAHRERFRFHQLFRDLLRYRLRYEDPEQEVEVLVRAAEFHRARGQLPTAIEYLLRAGAWDRALDATMALGSEIFERGEMRTVIRWITTVPESVRTDRLDVSLELGILVGMQGEAAHAVDILSRVTNDLRATDGERAIAHAWISATTQWNPHPDETLRAAERAIDLLQSGPASPIPDVMRLTTPELLRTLTIGSGGRSHFLAGDLREAEAWLTRALDSEGIAYPPYRVGVLGSLALIRIWCGRAVEAELLVAEAFETAATSGLLAHPVIADAYLARAMVALERGSPDIAAAPLRDGTIRAEANHRTQLLWLARCQQAMLAVANGCLDEALELTDLSEHDAVSAPAPAILDRLIAARMTVLRRLGRPEESLRLRGGAAPTSATIAFETVAASLALGRTDSAHRMMPAMRAVFEVEGLRGDLQRLSAMAWTAELDGDHRTALDLIDASIDRAEPDGLIEVFMATDSVVLDLIAELAAERGGLAAAVIARRRQVEPQDANADLPEPLTERELEILAYLPNHSTSAELARFCFVSVNTLKTHMAHIYRKLAVTDRSAAIARARELGLLDRVNRTARSHA</sequence>
<reference evidence="5" key="2">
    <citation type="submission" date="2020-09" db="EMBL/GenBank/DDBJ databases">
        <authorList>
            <person name="Sun Q."/>
            <person name="Zhou Y."/>
        </authorList>
    </citation>
    <scope>NUCLEOTIDE SEQUENCE</scope>
    <source>
        <strain evidence="5">CGMCC 1.8984</strain>
    </source>
</reference>
<dbReference type="PANTHER" id="PTHR44688">
    <property type="entry name" value="DNA-BINDING TRANSCRIPTIONAL ACTIVATOR DEVR_DOSR"/>
    <property type="match status" value="1"/>
</dbReference>
<evidence type="ECO:0000256" key="1">
    <source>
        <dbReference type="ARBA" id="ARBA00023015"/>
    </source>
</evidence>
<evidence type="ECO:0000259" key="4">
    <source>
        <dbReference type="PROSITE" id="PS50043"/>
    </source>
</evidence>
<dbReference type="GO" id="GO:0003677">
    <property type="term" value="F:DNA binding"/>
    <property type="evidence" value="ECO:0007669"/>
    <property type="project" value="UniProtKB-KW"/>
</dbReference>
<dbReference type="Proteomes" id="UP000636956">
    <property type="component" value="Unassembled WGS sequence"/>
</dbReference>
<dbReference type="PANTHER" id="PTHR44688:SF16">
    <property type="entry name" value="DNA-BINDING TRANSCRIPTIONAL ACTIVATOR DEVR_DOSR"/>
    <property type="match status" value="1"/>
</dbReference>
<dbReference type="SUPFAM" id="SSF46894">
    <property type="entry name" value="C-terminal effector domain of the bipartite response regulators"/>
    <property type="match status" value="1"/>
</dbReference>
<gene>
    <name evidence="5" type="ORF">GCM10011372_35660</name>
</gene>
<dbReference type="PROSITE" id="PS50043">
    <property type="entry name" value="HTH_LUXR_2"/>
    <property type="match status" value="1"/>
</dbReference>
<keyword evidence="6" id="KW-1185">Reference proteome</keyword>
<dbReference type="InterPro" id="IPR027417">
    <property type="entry name" value="P-loop_NTPase"/>
</dbReference>
<evidence type="ECO:0000313" key="6">
    <source>
        <dbReference type="Proteomes" id="UP000636956"/>
    </source>
</evidence>
<comment type="caution">
    <text evidence="5">The sequence shown here is derived from an EMBL/GenBank/DDBJ whole genome shotgun (WGS) entry which is preliminary data.</text>
</comment>
<dbReference type="InterPro" id="IPR059106">
    <property type="entry name" value="WHD_MalT"/>
</dbReference>
<dbReference type="Gene3D" id="1.25.40.10">
    <property type="entry name" value="Tetratricopeptide repeat domain"/>
    <property type="match status" value="1"/>
</dbReference>
<dbReference type="InterPro" id="IPR000792">
    <property type="entry name" value="Tscrpt_reg_LuxR_C"/>
</dbReference>
<protein>
    <submittedName>
        <fullName evidence="5">Transcriptional regulator</fullName>
    </submittedName>
</protein>
<keyword evidence="2" id="KW-0238">DNA-binding</keyword>
<feature type="domain" description="HTH luxR-type" evidence="4">
    <location>
        <begin position="780"/>
        <end position="845"/>
    </location>
</feature>
<dbReference type="GO" id="GO:0006355">
    <property type="term" value="P:regulation of DNA-templated transcription"/>
    <property type="evidence" value="ECO:0007669"/>
    <property type="project" value="InterPro"/>
</dbReference>
<dbReference type="InterPro" id="IPR036388">
    <property type="entry name" value="WH-like_DNA-bd_sf"/>
</dbReference>
<dbReference type="InterPro" id="IPR049945">
    <property type="entry name" value="AAA_22"/>
</dbReference>
<accession>A0A917UXA5</accession>
<dbReference type="Pfam" id="PF13401">
    <property type="entry name" value="AAA_22"/>
    <property type="match status" value="1"/>
</dbReference>
<dbReference type="SMART" id="SM00421">
    <property type="entry name" value="HTH_LUXR"/>
    <property type="match status" value="1"/>
</dbReference>
<dbReference type="Gene3D" id="1.10.10.10">
    <property type="entry name" value="Winged helix-like DNA-binding domain superfamily/Winged helix DNA-binding domain"/>
    <property type="match status" value="1"/>
</dbReference>
<dbReference type="InterPro" id="IPR003593">
    <property type="entry name" value="AAA+_ATPase"/>
</dbReference>
<keyword evidence="3" id="KW-0804">Transcription</keyword>
<dbReference type="EMBL" id="BMMD01000040">
    <property type="protein sequence ID" value="GGJ94203.1"/>
    <property type="molecule type" value="Genomic_DNA"/>
</dbReference>
<evidence type="ECO:0000256" key="2">
    <source>
        <dbReference type="ARBA" id="ARBA00023125"/>
    </source>
</evidence>
<dbReference type="CDD" id="cd06170">
    <property type="entry name" value="LuxR_C_like"/>
    <property type="match status" value="1"/>
</dbReference>
<evidence type="ECO:0000256" key="3">
    <source>
        <dbReference type="ARBA" id="ARBA00023163"/>
    </source>
</evidence>
<organism evidence="5 6">
    <name type="scientific">Agromyces bauzanensis</name>
    <dbReference type="NCBI Taxonomy" id="1308924"/>
    <lineage>
        <taxon>Bacteria</taxon>
        <taxon>Bacillati</taxon>
        <taxon>Actinomycetota</taxon>
        <taxon>Actinomycetes</taxon>
        <taxon>Micrococcales</taxon>
        <taxon>Microbacteriaceae</taxon>
        <taxon>Agromyces</taxon>
    </lineage>
</organism>
<keyword evidence="1" id="KW-0805">Transcription regulation</keyword>
<proteinExistence type="predicted"/>
<dbReference type="InterPro" id="IPR011990">
    <property type="entry name" value="TPR-like_helical_dom_sf"/>
</dbReference>
<dbReference type="SUPFAM" id="SSF52540">
    <property type="entry name" value="P-loop containing nucleoside triphosphate hydrolases"/>
    <property type="match status" value="1"/>
</dbReference>
<dbReference type="AlphaFoldDB" id="A0A917UXA5"/>
<dbReference type="SMART" id="SM00382">
    <property type="entry name" value="AAA"/>
    <property type="match status" value="1"/>
</dbReference>
<dbReference type="Pfam" id="PF25873">
    <property type="entry name" value="WHD_MalT"/>
    <property type="match status" value="1"/>
</dbReference>
<evidence type="ECO:0000313" key="5">
    <source>
        <dbReference type="EMBL" id="GGJ94203.1"/>
    </source>
</evidence>
<dbReference type="SUPFAM" id="SSF48452">
    <property type="entry name" value="TPR-like"/>
    <property type="match status" value="1"/>
</dbReference>
<dbReference type="InterPro" id="IPR016032">
    <property type="entry name" value="Sig_transdc_resp-reg_C-effctor"/>
</dbReference>
<dbReference type="Pfam" id="PF00196">
    <property type="entry name" value="GerE"/>
    <property type="match status" value="1"/>
</dbReference>
<dbReference type="Gene3D" id="3.40.50.300">
    <property type="entry name" value="P-loop containing nucleotide triphosphate hydrolases"/>
    <property type="match status" value="1"/>
</dbReference>
<name>A0A917UXA5_9MICO</name>